<proteinExistence type="predicted"/>
<evidence type="ECO:0000313" key="2">
    <source>
        <dbReference type="Proteomes" id="UP001314170"/>
    </source>
</evidence>
<dbReference type="Proteomes" id="UP001314170">
    <property type="component" value="Unassembled WGS sequence"/>
</dbReference>
<organism evidence="1 2">
    <name type="scientific">Dovyalis caffra</name>
    <dbReference type="NCBI Taxonomy" id="77055"/>
    <lineage>
        <taxon>Eukaryota</taxon>
        <taxon>Viridiplantae</taxon>
        <taxon>Streptophyta</taxon>
        <taxon>Embryophyta</taxon>
        <taxon>Tracheophyta</taxon>
        <taxon>Spermatophyta</taxon>
        <taxon>Magnoliopsida</taxon>
        <taxon>eudicotyledons</taxon>
        <taxon>Gunneridae</taxon>
        <taxon>Pentapetalae</taxon>
        <taxon>rosids</taxon>
        <taxon>fabids</taxon>
        <taxon>Malpighiales</taxon>
        <taxon>Salicaceae</taxon>
        <taxon>Flacourtieae</taxon>
        <taxon>Dovyalis</taxon>
    </lineage>
</organism>
<accession>A0AAV1SPW3</accession>
<dbReference type="EMBL" id="CAWUPB010001194">
    <property type="protein sequence ID" value="CAK7354020.1"/>
    <property type="molecule type" value="Genomic_DNA"/>
</dbReference>
<dbReference type="AlphaFoldDB" id="A0AAV1SPW3"/>
<name>A0AAV1SPW3_9ROSI</name>
<evidence type="ECO:0000313" key="1">
    <source>
        <dbReference type="EMBL" id="CAK7354020.1"/>
    </source>
</evidence>
<comment type="caution">
    <text evidence="1">The sequence shown here is derived from an EMBL/GenBank/DDBJ whole genome shotgun (WGS) entry which is preliminary data.</text>
</comment>
<keyword evidence="2" id="KW-1185">Reference proteome</keyword>
<protein>
    <submittedName>
        <fullName evidence="1">Uncharacterized protein</fullName>
    </submittedName>
</protein>
<reference evidence="1 2" key="1">
    <citation type="submission" date="2024-01" db="EMBL/GenBank/DDBJ databases">
        <authorList>
            <person name="Waweru B."/>
        </authorList>
    </citation>
    <scope>NUCLEOTIDE SEQUENCE [LARGE SCALE GENOMIC DNA]</scope>
</reference>
<gene>
    <name evidence="1" type="ORF">DCAF_LOCUS25026</name>
</gene>
<sequence length="76" mass="7773">MDDCPFACGYFGYKPGSCRRFGGDPLTWQVGALRPVPACIGPCPQDHEPTCVAKGYKGGACIGTGGAPLACCCNSA</sequence>